<protein>
    <recommendedName>
        <fullName evidence="2">RNase H type-1 domain-containing protein</fullName>
    </recommendedName>
</protein>
<dbReference type="EMBL" id="KI276028">
    <property type="protein sequence ID" value="ESA21933.1"/>
    <property type="molecule type" value="Genomic_DNA"/>
</dbReference>
<sequence length="157" mass="18009">MFCLQISPYYQIQIVPSNSSRKFLNINLDPSSFYFIENILLGHPDTISQLIKLAENFENKINFIFYTDGSYSKYDRELHPTTQMGFAWVETSDYNMTTSDPPISFTGALSFNPLSTKAEIYALLAAIIVVPHSKCYTYFSQSHQQIDVHPTTPEMQQ</sequence>
<evidence type="ECO:0000313" key="1">
    <source>
        <dbReference type="EMBL" id="ESA21933.1"/>
    </source>
</evidence>
<name>U9UTN8_RHIID</name>
<dbReference type="AlphaFoldDB" id="U9UTN8"/>
<gene>
    <name evidence="1" type="ORF">GLOINDRAFT_16961</name>
</gene>
<dbReference type="InterPro" id="IPR036397">
    <property type="entry name" value="RNaseH_sf"/>
</dbReference>
<accession>U9UTN8</accession>
<evidence type="ECO:0008006" key="2">
    <source>
        <dbReference type="Google" id="ProtNLM"/>
    </source>
</evidence>
<reference evidence="1" key="1">
    <citation type="submission" date="2013-07" db="EMBL/GenBank/DDBJ databases">
        <title>The genome of an arbuscular mycorrhizal fungus provides insights into the evolution of the oldest plant symbiosis.</title>
        <authorList>
            <consortium name="DOE Joint Genome Institute"/>
            <person name="Tisserant E."/>
            <person name="Malbreil M."/>
            <person name="Kuo A."/>
            <person name="Kohler A."/>
            <person name="Symeonidi A."/>
            <person name="Balestrini R."/>
            <person name="Charron P."/>
            <person name="Duensing N."/>
            <person name="Frei-dit-Frey N."/>
            <person name="Gianinazzi-Pearson V."/>
            <person name="Gilbert B."/>
            <person name="Handa Y."/>
            <person name="Hijri M."/>
            <person name="Kaul R."/>
            <person name="Kawaguchi M."/>
            <person name="Krajinski F."/>
            <person name="Lammers P."/>
            <person name="Lapierre D."/>
            <person name="Masclaux F.G."/>
            <person name="Murat C."/>
            <person name="Morin E."/>
            <person name="Ndikumana S."/>
            <person name="Pagni M."/>
            <person name="Petitpierre D."/>
            <person name="Requena N."/>
            <person name="Rosikiewicz P."/>
            <person name="Riley R."/>
            <person name="Saito K."/>
            <person name="San Clemente H."/>
            <person name="Shapiro H."/>
            <person name="van Tuinen D."/>
            <person name="Becard G."/>
            <person name="Bonfante P."/>
            <person name="Paszkowski U."/>
            <person name="Shachar-Hill Y."/>
            <person name="Young J.P."/>
            <person name="Sanders I.R."/>
            <person name="Henrissat B."/>
            <person name="Rensing S.A."/>
            <person name="Grigoriev I.V."/>
            <person name="Corradi N."/>
            <person name="Roux C."/>
            <person name="Martin F."/>
        </authorList>
    </citation>
    <scope>NUCLEOTIDE SEQUENCE</scope>
    <source>
        <strain evidence="1">DAOM 197198</strain>
    </source>
</reference>
<dbReference type="Gene3D" id="3.30.420.10">
    <property type="entry name" value="Ribonuclease H-like superfamily/Ribonuclease H"/>
    <property type="match status" value="1"/>
</dbReference>
<dbReference type="HOGENOM" id="CLU_1678837_0_0_1"/>
<proteinExistence type="predicted"/>
<dbReference type="GO" id="GO:0003676">
    <property type="term" value="F:nucleic acid binding"/>
    <property type="evidence" value="ECO:0007669"/>
    <property type="project" value="InterPro"/>
</dbReference>
<organism evidence="1">
    <name type="scientific">Rhizophagus irregularis (strain DAOM 181602 / DAOM 197198 / MUCL 43194)</name>
    <name type="common">Arbuscular mycorrhizal fungus</name>
    <name type="synonym">Glomus intraradices</name>
    <dbReference type="NCBI Taxonomy" id="747089"/>
    <lineage>
        <taxon>Eukaryota</taxon>
        <taxon>Fungi</taxon>
        <taxon>Fungi incertae sedis</taxon>
        <taxon>Mucoromycota</taxon>
        <taxon>Glomeromycotina</taxon>
        <taxon>Glomeromycetes</taxon>
        <taxon>Glomerales</taxon>
        <taxon>Glomeraceae</taxon>
        <taxon>Rhizophagus</taxon>
    </lineage>
</organism>